<dbReference type="SMART" id="SM00986">
    <property type="entry name" value="UDG"/>
    <property type="match status" value="1"/>
</dbReference>
<dbReference type="EMBL" id="JAGIYY010000004">
    <property type="protein sequence ID" value="MBP0439725.1"/>
    <property type="molecule type" value="Genomic_DNA"/>
</dbReference>
<proteinExistence type="predicted"/>
<dbReference type="Gene3D" id="3.40.470.10">
    <property type="entry name" value="Uracil-DNA glycosylase-like domain"/>
    <property type="match status" value="1"/>
</dbReference>
<feature type="domain" description="Uracil-DNA glycosylase-like" evidence="1">
    <location>
        <begin position="50"/>
        <end position="211"/>
    </location>
</feature>
<dbReference type="PANTHER" id="PTHR42160:SF1">
    <property type="entry name" value="URACIL-DNA GLYCOSYLASE SUPERFAMILY PROTEIN"/>
    <property type="match status" value="1"/>
</dbReference>
<dbReference type="InterPro" id="IPR047124">
    <property type="entry name" value="HI_0220.2"/>
</dbReference>
<protein>
    <submittedName>
        <fullName evidence="2">Uracil-DNA glycosylase family protein</fullName>
    </submittedName>
</protein>
<organism evidence="2 3">
    <name type="scientific">Tianweitania sediminis</name>
    <dbReference type="NCBI Taxonomy" id="1502156"/>
    <lineage>
        <taxon>Bacteria</taxon>
        <taxon>Pseudomonadati</taxon>
        <taxon>Pseudomonadota</taxon>
        <taxon>Alphaproteobacteria</taxon>
        <taxon>Hyphomicrobiales</taxon>
        <taxon>Phyllobacteriaceae</taxon>
        <taxon>Tianweitania</taxon>
    </lineage>
</organism>
<dbReference type="Pfam" id="PF03167">
    <property type="entry name" value="UDG"/>
    <property type="match status" value="1"/>
</dbReference>
<accession>A0A8J7UKB9</accession>
<dbReference type="InterPro" id="IPR036895">
    <property type="entry name" value="Uracil-DNA_glycosylase-like_sf"/>
</dbReference>
<dbReference type="AlphaFoldDB" id="A0A8J7UKB9"/>
<name>A0A8J7UKB9_9HYPH</name>
<evidence type="ECO:0000313" key="2">
    <source>
        <dbReference type="EMBL" id="MBP0439725.1"/>
    </source>
</evidence>
<reference evidence="2" key="1">
    <citation type="submission" date="2021-03" db="EMBL/GenBank/DDBJ databases">
        <title>Genome sequencing and assembly of Tianweitania sediminis.</title>
        <authorList>
            <person name="Chhetri G."/>
        </authorList>
    </citation>
    <scope>NUCLEOTIDE SEQUENCE</scope>
    <source>
        <strain evidence="2">Z8</strain>
    </source>
</reference>
<dbReference type="RefSeq" id="WP_209335757.1">
    <property type="nucleotide sequence ID" value="NZ_JAGIYY010000004.1"/>
</dbReference>
<dbReference type="InterPro" id="IPR005122">
    <property type="entry name" value="Uracil-DNA_glycosylase-like"/>
</dbReference>
<dbReference type="Proteomes" id="UP000666240">
    <property type="component" value="Unassembled WGS sequence"/>
</dbReference>
<evidence type="ECO:0000259" key="1">
    <source>
        <dbReference type="SMART" id="SM00986"/>
    </source>
</evidence>
<dbReference type="PANTHER" id="PTHR42160">
    <property type="entry name" value="URACIL-DNA GLYCOSYLASE SUPERFAMILY PROTEIN"/>
    <property type="match status" value="1"/>
</dbReference>
<sequence length="225" mass="25289">MEPFLPDQAPKPDVDPSEVELSRLAKAMRACRICRDMPIGGTLPHEPRPIFVVSRRARILIASQAPGVRAHQSGIPFQDPSGIRLRQWLGVDEDAFYNPANFAILPMGFCFPGHDRQKGDLPPRVECAPAWQRQALDLMPQIELILLVGSHSQRFHLGANRAMATTVGDWRQILASSNKPNVLPLPHPSWRNSSWLKRNPWFEDELLPVLQHRVRLLLQSNGAAS</sequence>
<keyword evidence="3" id="KW-1185">Reference proteome</keyword>
<dbReference type="SMART" id="SM00987">
    <property type="entry name" value="UreE_C"/>
    <property type="match status" value="1"/>
</dbReference>
<gene>
    <name evidence="2" type="ORF">J5Y06_13775</name>
</gene>
<dbReference type="SUPFAM" id="SSF52141">
    <property type="entry name" value="Uracil-DNA glycosylase-like"/>
    <property type="match status" value="1"/>
</dbReference>
<comment type="caution">
    <text evidence="2">The sequence shown here is derived from an EMBL/GenBank/DDBJ whole genome shotgun (WGS) entry which is preliminary data.</text>
</comment>
<evidence type="ECO:0000313" key="3">
    <source>
        <dbReference type="Proteomes" id="UP000666240"/>
    </source>
</evidence>
<dbReference type="CDD" id="cd10033">
    <property type="entry name" value="UDG_like"/>
    <property type="match status" value="1"/>
</dbReference>